<dbReference type="CDD" id="cd00130">
    <property type="entry name" value="PAS"/>
    <property type="match status" value="1"/>
</dbReference>
<dbReference type="PROSITE" id="PS50112">
    <property type="entry name" value="PAS"/>
    <property type="match status" value="1"/>
</dbReference>
<evidence type="ECO:0000256" key="3">
    <source>
        <dbReference type="ARBA" id="ARBA00012438"/>
    </source>
</evidence>
<comment type="catalytic activity">
    <reaction evidence="1">
        <text>ATP + protein L-histidine = ADP + protein N-phospho-L-histidine.</text>
        <dbReference type="EC" id="2.7.13.3"/>
    </reaction>
</comment>
<dbReference type="NCBIfam" id="TIGR00229">
    <property type="entry name" value="sensory_box"/>
    <property type="match status" value="1"/>
</dbReference>
<dbReference type="Pfam" id="PF00512">
    <property type="entry name" value="HisKA"/>
    <property type="match status" value="1"/>
</dbReference>
<dbReference type="SUPFAM" id="SSF158472">
    <property type="entry name" value="HAMP domain-like"/>
    <property type="match status" value="1"/>
</dbReference>
<dbReference type="Gene3D" id="3.30.450.20">
    <property type="entry name" value="PAS domain"/>
    <property type="match status" value="1"/>
</dbReference>
<dbReference type="PROSITE" id="PS50109">
    <property type="entry name" value="HIS_KIN"/>
    <property type="match status" value="1"/>
</dbReference>
<dbReference type="Gene3D" id="3.30.565.10">
    <property type="entry name" value="Histidine kinase-like ATPase, C-terminal domain"/>
    <property type="match status" value="1"/>
</dbReference>
<dbReference type="InterPro" id="IPR003594">
    <property type="entry name" value="HATPase_dom"/>
</dbReference>
<keyword evidence="7 14" id="KW-0812">Transmembrane</keyword>
<keyword evidence="4" id="KW-1003">Cell membrane</keyword>
<dbReference type="CDD" id="cd06225">
    <property type="entry name" value="HAMP"/>
    <property type="match status" value="1"/>
</dbReference>
<dbReference type="Pfam" id="PF02518">
    <property type="entry name" value="HATPase_c"/>
    <property type="match status" value="1"/>
</dbReference>
<feature type="transmembrane region" description="Helical" evidence="14">
    <location>
        <begin position="52"/>
        <end position="73"/>
    </location>
</feature>
<evidence type="ECO:0000256" key="7">
    <source>
        <dbReference type="ARBA" id="ARBA00022692"/>
    </source>
</evidence>
<evidence type="ECO:0000256" key="8">
    <source>
        <dbReference type="ARBA" id="ARBA00022741"/>
    </source>
</evidence>
<dbReference type="SMART" id="SM00304">
    <property type="entry name" value="HAMP"/>
    <property type="match status" value="1"/>
</dbReference>
<sequence>MPTGTEDAQRRHEELTRERRRRQRELIAAGVLVLVVLVATWVELTFFGVDSWMFLALFNVNLLLSLVVLFLVVRNSIKLLVERRRNVPGAKLRTRLVLMFMLLSLAPTVIMFLASNRVVATSVDYWFKNQAENAMDAALDVGQSFYTASASRLRARAELISREVAERRTPWGSPAADALLDRRAREYGLIAVGFVTPAHAERNWHAPSEFAPVWDEARKRIAWDHVAAQRFGSLLWAGDTADYVIGALAIDAGRTGYLVVAESIGQGLMLKLDRISKGFEEYKSLKNLKRPLKVSFTLILGILSLLVVLGALWLGLRLSRELTAPILALADGADRIAKGDLDVRLEDSAQDEIGQLVRAFNKMAGDLAHNRQSLTEANRLLAQSNAEIAGRNAYIEAVLDNIAAGVISLDASGRIQTVNKAAASILGTPSERLKGRRPAAFLDGPYLDIIDDMLTQLHRRPEMHWERQMDLSGSDRALKLLVHAVALRGVDGSVDGIVAVFEDISELERMQRMAAWREVARRIAHEIKNPLTPIKLSAQRLERKFGPRVDDPVFGQCTALIVKQVEHLQQMVQEFSTFAKLPEVTPRAGDITPLLEEVTGLFRHGHSRIAWQVDIAPALPPVRMDGEALHRAFINILTNAIEALEGTATPSINVQASHDAERARVRVEIADNGPGLTPEERSRMFEPYFTSKKGGTGLGLSIVRSIVNDHGGHVRAAGAPGGGTVVTVELPVA</sequence>
<dbReference type="InterPro" id="IPR017232">
    <property type="entry name" value="NtrY"/>
</dbReference>
<evidence type="ECO:0000256" key="2">
    <source>
        <dbReference type="ARBA" id="ARBA00004651"/>
    </source>
</evidence>
<dbReference type="GO" id="GO:0000156">
    <property type="term" value="F:phosphorelay response regulator activity"/>
    <property type="evidence" value="ECO:0007669"/>
    <property type="project" value="TreeGrafter"/>
</dbReference>
<evidence type="ECO:0000256" key="4">
    <source>
        <dbReference type="ARBA" id="ARBA00022475"/>
    </source>
</evidence>
<dbReference type="InterPro" id="IPR013656">
    <property type="entry name" value="PAS_4"/>
</dbReference>
<evidence type="ECO:0000313" key="19">
    <source>
        <dbReference type="Proteomes" id="UP000009173"/>
    </source>
</evidence>
<dbReference type="SMART" id="SM00387">
    <property type="entry name" value="HATPase_c"/>
    <property type="match status" value="1"/>
</dbReference>
<dbReference type="PIRSF" id="PIRSF037532">
    <property type="entry name" value="STHK_NtrY"/>
    <property type="match status" value="1"/>
</dbReference>
<dbReference type="Gene3D" id="1.10.287.130">
    <property type="match status" value="1"/>
</dbReference>
<evidence type="ECO:0000256" key="5">
    <source>
        <dbReference type="ARBA" id="ARBA00022553"/>
    </source>
</evidence>
<feature type="domain" description="PAS" evidence="16">
    <location>
        <begin position="391"/>
        <end position="436"/>
    </location>
</feature>
<dbReference type="InterPro" id="IPR004358">
    <property type="entry name" value="Sig_transdc_His_kin-like_C"/>
</dbReference>
<keyword evidence="5" id="KW-0597">Phosphoprotein</keyword>
<keyword evidence="8" id="KW-0547">Nucleotide-binding</keyword>
<keyword evidence="13 14" id="KW-0472">Membrane</keyword>
<dbReference type="SMR" id="A0A0H3A582"/>
<evidence type="ECO:0000259" key="15">
    <source>
        <dbReference type="PROSITE" id="PS50109"/>
    </source>
</evidence>
<dbReference type="InterPro" id="IPR003661">
    <property type="entry name" value="HisK_dim/P_dom"/>
</dbReference>
<name>A0A0H3A582_NITV4</name>
<evidence type="ECO:0000259" key="16">
    <source>
        <dbReference type="PROSITE" id="PS50112"/>
    </source>
</evidence>
<evidence type="ECO:0000256" key="14">
    <source>
        <dbReference type="SAM" id="Phobius"/>
    </source>
</evidence>
<dbReference type="InterPro" id="IPR036097">
    <property type="entry name" value="HisK_dim/P_sf"/>
</dbReference>
<keyword evidence="6 18" id="KW-0808">Transferase</keyword>
<feature type="transmembrane region" description="Helical" evidence="14">
    <location>
        <begin position="94"/>
        <end position="114"/>
    </location>
</feature>
<dbReference type="CDD" id="cd00075">
    <property type="entry name" value="HATPase"/>
    <property type="match status" value="1"/>
</dbReference>
<evidence type="ECO:0000256" key="1">
    <source>
        <dbReference type="ARBA" id="ARBA00000085"/>
    </source>
</evidence>
<dbReference type="AlphaFoldDB" id="A0A0H3A582"/>
<accession>A0A0H3A582</accession>
<dbReference type="InterPro" id="IPR045671">
    <property type="entry name" value="NtrY-like_N"/>
</dbReference>
<dbReference type="InterPro" id="IPR050351">
    <property type="entry name" value="BphY/WalK/GraS-like"/>
</dbReference>
<dbReference type="Pfam" id="PF08448">
    <property type="entry name" value="PAS_4"/>
    <property type="match status" value="1"/>
</dbReference>
<dbReference type="InterPro" id="IPR003660">
    <property type="entry name" value="HAMP_dom"/>
</dbReference>
<feature type="domain" description="HAMP" evidence="17">
    <location>
        <begin position="320"/>
        <end position="372"/>
    </location>
</feature>
<dbReference type="Pfam" id="PF00672">
    <property type="entry name" value="HAMP"/>
    <property type="match status" value="1"/>
</dbReference>
<dbReference type="RefSeq" id="WP_010940191.1">
    <property type="nucleotide sequence ID" value="NC_008751.1"/>
</dbReference>
<evidence type="ECO:0000313" key="18">
    <source>
        <dbReference type="EMBL" id="ABM27459.1"/>
    </source>
</evidence>
<dbReference type="PANTHER" id="PTHR42878">
    <property type="entry name" value="TWO-COMPONENT HISTIDINE KINASE"/>
    <property type="match status" value="1"/>
</dbReference>
<proteinExistence type="predicted"/>
<dbReference type="GO" id="GO:0007234">
    <property type="term" value="P:osmosensory signaling via phosphorelay pathway"/>
    <property type="evidence" value="ECO:0007669"/>
    <property type="project" value="TreeGrafter"/>
</dbReference>
<dbReference type="InterPro" id="IPR036890">
    <property type="entry name" value="HATPase_C_sf"/>
</dbReference>
<evidence type="ECO:0000256" key="12">
    <source>
        <dbReference type="ARBA" id="ARBA00023012"/>
    </source>
</evidence>
<feature type="transmembrane region" description="Helical" evidence="14">
    <location>
        <begin position="294"/>
        <end position="316"/>
    </location>
</feature>
<dbReference type="SUPFAM" id="SSF47384">
    <property type="entry name" value="Homodimeric domain of signal transducing histidine kinase"/>
    <property type="match status" value="1"/>
</dbReference>
<dbReference type="InterPro" id="IPR035965">
    <property type="entry name" value="PAS-like_dom_sf"/>
</dbReference>
<dbReference type="SMART" id="SM00091">
    <property type="entry name" value="PAS"/>
    <property type="match status" value="1"/>
</dbReference>
<evidence type="ECO:0000259" key="17">
    <source>
        <dbReference type="PROSITE" id="PS50885"/>
    </source>
</evidence>
<evidence type="ECO:0000256" key="11">
    <source>
        <dbReference type="ARBA" id="ARBA00022989"/>
    </source>
</evidence>
<evidence type="ECO:0000256" key="6">
    <source>
        <dbReference type="ARBA" id="ARBA00022679"/>
    </source>
</evidence>
<keyword evidence="11 14" id="KW-1133">Transmembrane helix</keyword>
<keyword evidence="9 18" id="KW-0418">Kinase</keyword>
<organism evidence="18 19">
    <name type="scientific">Nitratidesulfovibrio vulgaris (strain DP4)</name>
    <name type="common">Desulfovibrio vulgaris</name>
    <dbReference type="NCBI Taxonomy" id="391774"/>
    <lineage>
        <taxon>Bacteria</taxon>
        <taxon>Pseudomonadati</taxon>
        <taxon>Thermodesulfobacteriota</taxon>
        <taxon>Desulfovibrionia</taxon>
        <taxon>Desulfovibrionales</taxon>
        <taxon>Desulfovibrionaceae</taxon>
        <taxon>Nitratidesulfovibrio</taxon>
    </lineage>
</organism>
<evidence type="ECO:0000256" key="10">
    <source>
        <dbReference type="ARBA" id="ARBA00022840"/>
    </source>
</evidence>
<dbReference type="SUPFAM" id="SSF55874">
    <property type="entry name" value="ATPase domain of HSP90 chaperone/DNA topoisomerase II/histidine kinase"/>
    <property type="match status" value="1"/>
</dbReference>
<dbReference type="EC" id="2.7.13.3" evidence="3"/>
<gene>
    <name evidence="18" type="ordered locus">Dvul_0436</name>
</gene>
<keyword evidence="10" id="KW-0067">ATP-binding</keyword>
<reference evidence="19" key="1">
    <citation type="journal article" date="2009" name="Environ. Microbiol.">
        <title>Contribution of mobile genetic elements to Desulfovibrio vulgaris genome plasticity.</title>
        <authorList>
            <person name="Walker C.B."/>
            <person name="Stolyar S."/>
            <person name="Chivian D."/>
            <person name="Pinel N."/>
            <person name="Gabster J.A."/>
            <person name="Dehal P.S."/>
            <person name="He Z."/>
            <person name="Yang Z.K."/>
            <person name="Yen H.C."/>
            <person name="Zhou J."/>
            <person name="Wall J.D."/>
            <person name="Hazen T.C."/>
            <person name="Arkin A.P."/>
            <person name="Stahl D.A."/>
        </authorList>
    </citation>
    <scope>NUCLEOTIDE SEQUENCE [LARGE SCALE GENOMIC DNA]</scope>
    <source>
        <strain evidence="19">DP4</strain>
    </source>
</reference>
<dbReference type="EMBL" id="CP000527">
    <property type="protein sequence ID" value="ABM27459.1"/>
    <property type="molecule type" value="Genomic_DNA"/>
</dbReference>
<dbReference type="GO" id="GO:0005524">
    <property type="term" value="F:ATP binding"/>
    <property type="evidence" value="ECO:0007669"/>
    <property type="project" value="UniProtKB-KW"/>
</dbReference>
<evidence type="ECO:0000256" key="13">
    <source>
        <dbReference type="ARBA" id="ARBA00023136"/>
    </source>
</evidence>
<dbReference type="Pfam" id="PF19312">
    <property type="entry name" value="NtrY_N"/>
    <property type="match status" value="1"/>
</dbReference>
<evidence type="ECO:0000256" key="9">
    <source>
        <dbReference type="ARBA" id="ARBA00022777"/>
    </source>
</evidence>
<dbReference type="Gene3D" id="6.10.340.10">
    <property type="match status" value="1"/>
</dbReference>
<dbReference type="GO" id="GO:0005886">
    <property type="term" value="C:plasma membrane"/>
    <property type="evidence" value="ECO:0007669"/>
    <property type="project" value="UniProtKB-SubCell"/>
</dbReference>
<feature type="domain" description="Histidine kinase" evidence="15">
    <location>
        <begin position="522"/>
        <end position="733"/>
    </location>
</feature>
<dbReference type="InterPro" id="IPR005467">
    <property type="entry name" value="His_kinase_dom"/>
</dbReference>
<feature type="transmembrane region" description="Helical" evidence="14">
    <location>
        <begin position="26"/>
        <end position="46"/>
    </location>
</feature>
<dbReference type="GO" id="GO:0030295">
    <property type="term" value="F:protein kinase activator activity"/>
    <property type="evidence" value="ECO:0007669"/>
    <property type="project" value="TreeGrafter"/>
</dbReference>
<dbReference type="PANTHER" id="PTHR42878:SF7">
    <property type="entry name" value="SENSOR HISTIDINE KINASE GLRK"/>
    <property type="match status" value="1"/>
</dbReference>
<dbReference type="GO" id="GO:0000155">
    <property type="term" value="F:phosphorelay sensor kinase activity"/>
    <property type="evidence" value="ECO:0007669"/>
    <property type="project" value="InterPro"/>
</dbReference>
<dbReference type="Proteomes" id="UP000009173">
    <property type="component" value="Chromosome"/>
</dbReference>
<dbReference type="SUPFAM" id="SSF55785">
    <property type="entry name" value="PYP-like sensor domain (PAS domain)"/>
    <property type="match status" value="1"/>
</dbReference>
<protein>
    <recommendedName>
        <fullName evidence="3">histidine kinase</fullName>
        <ecNumber evidence="3">2.7.13.3</ecNumber>
    </recommendedName>
</protein>
<dbReference type="CDD" id="cd00082">
    <property type="entry name" value="HisKA"/>
    <property type="match status" value="1"/>
</dbReference>
<dbReference type="KEGG" id="dvl:Dvul_0436"/>
<dbReference type="InterPro" id="IPR000014">
    <property type="entry name" value="PAS"/>
</dbReference>
<dbReference type="PRINTS" id="PR00344">
    <property type="entry name" value="BCTRLSENSOR"/>
</dbReference>
<dbReference type="PROSITE" id="PS50885">
    <property type="entry name" value="HAMP"/>
    <property type="match status" value="1"/>
</dbReference>
<keyword evidence="12" id="KW-0902">Two-component regulatory system</keyword>
<dbReference type="SMART" id="SM00388">
    <property type="entry name" value="HisKA"/>
    <property type="match status" value="1"/>
</dbReference>
<dbReference type="HOGENOM" id="CLU_019564_0_1_7"/>
<comment type="subcellular location">
    <subcellularLocation>
        <location evidence="2">Cell membrane</location>
        <topology evidence="2">Multi-pass membrane protein</topology>
    </subcellularLocation>
</comment>